<evidence type="ECO:0000313" key="7">
    <source>
        <dbReference type="EMBL" id="SES85290.1"/>
    </source>
</evidence>
<dbReference type="AlphaFoldDB" id="A0A1H9ZVD1"/>
<dbReference type="SMART" id="SM01049">
    <property type="entry name" value="Cache_2"/>
    <property type="match status" value="1"/>
</dbReference>
<protein>
    <submittedName>
        <fullName evidence="7">Mannose-6-phosphate isomerase, cupin superfamily</fullName>
    </submittedName>
</protein>
<keyword evidence="7" id="KW-0413">Isomerase</keyword>
<dbReference type="InterPro" id="IPR004010">
    <property type="entry name" value="Double_Cache_2"/>
</dbReference>
<dbReference type="InterPro" id="IPR011051">
    <property type="entry name" value="RmlC_Cupin_sf"/>
</dbReference>
<evidence type="ECO:0000256" key="4">
    <source>
        <dbReference type="ARBA" id="ARBA00022989"/>
    </source>
</evidence>
<dbReference type="GO" id="GO:0005886">
    <property type="term" value="C:plasma membrane"/>
    <property type="evidence" value="ECO:0007669"/>
    <property type="project" value="UniProtKB-SubCell"/>
</dbReference>
<evidence type="ECO:0000256" key="2">
    <source>
        <dbReference type="ARBA" id="ARBA00022475"/>
    </source>
</evidence>
<dbReference type="InterPro" id="IPR033480">
    <property type="entry name" value="sCache_2"/>
</dbReference>
<reference evidence="8" key="1">
    <citation type="submission" date="2016-10" db="EMBL/GenBank/DDBJ databases">
        <authorList>
            <person name="Varghese N."/>
            <person name="Submissions S."/>
        </authorList>
    </citation>
    <scope>NUCLEOTIDE SEQUENCE [LARGE SCALE GENOMIC DNA]</scope>
    <source>
        <strain evidence="8">SLH 33</strain>
    </source>
</reference>
<dbReference type="OrthoDB" id="190812at2157"/>
<evidence type="ECO:0000259" key="6">
    <source>
        <dbReference type="SMART" id="SM01049"/>
    </source>
</evidence>
<gene>
    <name evidence="7" type="ORF">SAMN04488587_1275</name>
</gene>
<keyword evidence="8" id="KW-1185">Reference proteome</keyword>
<dbReference type="GO" id="GO:0016853">
    <property type="term" value="F:isomerase activity"/>
    <property type="evidence" value="ECO:0007669"/>
    <property type="project" value="UniProtKB-KW"/>
</dbReference>
<dbReference type="EMBL" id="FOHQ01000003">
    <property type="protein sequence ID" value="SES85290.1"/>
    <property type="molecule type" value="Genomic_DNA"/>
</dbReference>
<keyword evidence="3" id="KW-0812">Transmembrane</keyword>
<accession>A0A1H9ZVD1</accession>
<dbReference type="PROSITE" id="PS51257">
    <property type="entry name" value="PROKAR_LIPOPROTEIN"/>
    <property type="match status" value="1"/>
</dbReference>
<evidence type="ECO:0000313" key="8">
    <source>
        <dbReference type="Proteomes" id="UP000243338"/>
    </source>
</evidence>
<name>A0A1H9ZVD1_9EURY</name>
<dbReference type="Gene3D" id="2.60.120.10">
    <property type="entry name" value="Jelly Rolls"/>
    <property type="match status" value="1"/>
</dbReference>
<feature type="domain" description="Single Cache" evidence="6">
    <location>
        <begin position="39"/>
        <end position="122"/>
    </location>
</feature>
<dbReference type="InterPro" id="IPR014710">
    <property type="entry name" value="RmlC-like_jellyroll"/>
</dbReference>
<dbReference type="Pfam" id="PF08269">
    <property type="entry name" value="dCache_2"/>
    <property type="match status" value="1"/>
</dbReference>
<dbReference type="InterPro" id="IPR013096">
    <property type="entry name" value="Cupin_2"/>
</dbReference>
<dbReference type="STRING" id="1353158.SAMN04488587_1275"/>
<dbReference type="Gene3D" id="3.30.450.20">
    <property type="entry name" value="PAS domain"/>
    <property type="match status" value="1"/>
</dbReference>
<evidence type="ECO:0000256" key="5">
    <source>
        <dbReference type="ARBA" id="ARBA00023136"/>
    </source>
</evidence>
<keyword evidence="4" id="KW-1133">Transmembrane helix</keyword>
<dbReference type="PANTHER" id="PTHR36114">
    <property type="entry name" value="16.7 KDA PROTEIN IN WHIE LOCUS"/>
    <property type="match status" value="1"/>
</dbReference>
<comment type="subcellular location">
    <subcellularLocation>
        <location evidence="1">Cell membrane</location>
        <topology evidence="1">Multi-pass membrane protein</topology>
    </subcellularLocation>
</comment>
<dbReference type="Pfam" id="PF07883">
    <property type="entry name" value="Cupin_2"/>
    <property type="match status" value="1"/>
</dbReference>
<dbReference type="Proteomes" id="UP000243338">
    <property type="component" value="Unassembled WGS sequence"/>
</dbReference>
<dbReference type="RefSeq" id="WP_091689779.1">
    <property type="nucleotide sequence ID" value="NZ_CAAGSJ010000005.1"/>
</dbReference>
<keyword evidence="2" id="KW-1003">Cell membrane</keyword>
<evidence type="ECO:0000256" key="3">
    <source>
        <dbReference type="ARBA" id="ARBA00022692"/>
    </source>
</evidence>
<keyword evidence="5" id="KW-0472">Membrane</keyword>
<dbReference type="SUPFAM" id="SSF51182">
    <property type="entry name" value="RmlC-like cupins"/>
    <property type="match status" value="1"/>
</dbReference>
<organism evidence="7 8">
    <name type="scientific">Methanococcoides vulcani</name>
    <dbReference type="NCBI Taxonomy" id="1353158"/>
    <lineage>
        <taxon>Archaea</taxon>
        <taxon>Methanobacteriati</taxon>
        <taxon>Methanobacteriota</taxon>
        <taxon>Stenosarchaea group</taxon>
        <taxon>Methanomicrobia</taxon>
        <taxon>Methanosarcinales</taxon>
        <taxon>Methanosarcinaceae</taxon>
        <taxon>Methanococcoides</taxon>
    </lineage>
</organism>
<evidence type="ECO:0000256" key="1">
    <source>
        <dbReference type="ARBA" id="ARBA00004651"/>
    </source>
</evidence>
<dbReference type="InterPro" id="IPR052044">
    <property type="entry name" value="PKS_Associated_Protein"/>
</dbReference>
<sequence length="298" mass="34215">MIELKKVICVLLILVMFFVVAGCVQPDDTGEDEQGIIEEQNELASQREFTASQVNSAVELIEEEGEQAFPQFREKNSQWFHDDFYIFVWRNDGIRMVYPPNVSREGQDTSNLEDFNGKPTGQLFIDIAQSEEGEGWIDYYWPKPDETEPSNKYTFIKAASFDNQTYLVGSGFYVNDYIYTNTLEDVDYTRYGNTSVGYLIHPAKVDRDLDVDFSFTHVIIDAGQSIEPHIMKNPEVYYVLEGEGVLYIEDVPFELSKGKLVHIPANSKQYTENTGDVDLEIFVIDQPAWAKENEQILE</sequence>
<proteinExistence type="predicted"/>
<dbReference type="PANTHER" id="PTHR36114:SF1">
    <property type="entry name" value="16.7 KDA PROTEIN IN WHIE LOCUS"/>
    <property type="match status" value="1"/>
</dbReference>